<reference evidence="1" key="1">
    <citation type="submission" date="2023-10" db="EMBL/GenBank/DDBJ databases">
        <authorList>
            <person name="Rodriguez Cubillos JULIANA M."/>
            <person name="De Vega J."/>
        </authorList>
    </citation>
    <scope>NUCLEOTIDE SEQUENCE</scope>
</reference>
<protein>
    <submittedName>
        <fullName evidence="1">Uncharacterized protein</fullName>
    </submittedName>
</protein>
<comment type="caution">
    <text evidence="1">The sequence shown here is derived from an EMBL/GenBank/DDBJ whole genome shotgun (WGS) entry which is preliminary data.</text>
</comment>
<gene>
    <name evidence="1" type="ORF">MILVUS5_LOCUS15224</name>
</gene>
<accession>A0ACB0JSV3</accession>
<dbReference type="EMBL" id="CASHSV030000109">
    <property type="protein sequence ID" value="CAJ2646533.1"/>
    <property type="molecule type" value="Genomic_DNA"/>
</dbReference>
<proteinExistence type="predicted"/>
<evidence type="ECO:0000313" key="2">
    <source>
        <dbReference type="Proteomes" id="UP001177021"/>
    </source>
</evidence>
<dbReference type="Proteomes" id="UP001177021">
    <property type="component" value="Unassembled WGS sequence"/>
</dbReference>
<sequence>MGASESTFSNVQTPDDKITTVTERLEASDPILERLKSLKITPPVLTSPPTEGSLTDILVRRPSSSPTSATVNPRVLLELFSMYRDWQEERVQEISKNQEEIENRIEVADALAIKLLQRYNHSTSTMKTASRHLSGVNSLQVEIGELKGRLTEVISNCDALCKRIAAEGPEPLRSSIKPFAIANADEEICSSSTSLQTVTKTSPPSAE</sequence>
<organism evidence="1 2">
    <name type="scientific">Trifolium pratense</name>
    <name type="common">Red clover</name>
    <dbReference type="NCBI Taxonomy" id="57577"/>
    <lineage>
        <taxon>Eukaryota</taxon>
        <taxon>Viridiplantae</taxon>
        <taxon>Streptophyta</taxon>
        <taxon>Embryophyta</taxon>
        <taxon>Tracheophyta</taxon>
        <taxon>Spermatophyta</taxon>
        <taxon>Magnoliopsida</taxon>
        <taxon>eudicotyledons</taxon>
        <taxon>Gunneridae</taxon>
        <taxon>Pentapetalae</taxon>
        <taxon>rosids</taxon>
        <taxon>fabids</taxon>
        <taxon>Fabales</taxon>
        <taxon>Fabaceae</taxon>
        <taxon>Papilionoideae</taxon>
        <taxon>50 kb inversion clade</taxon>
        <taxon>NPAAA clade</taxon>
        <taxon>Hologalegina</taxon>
        <taxon>IRL clade</taxon>
        <taxon>Trifolieae</taxon>
        <taxon>Trifolium</taxon>
    </lineage>
</organism>
<evidence type="ECO:0000313" key="1">
    <source>
        <dbReference type="EMBL" id="CAJ2646533.1"/>
    </source>
</evidence>
<keyword evidence="2" id="KW-1185">Reference proteome</keyword>
<name>A0ACB0JSV3_TRIPR</name>